<dbReference type="Proteomes" id="UP000437431">
    <property type="component" value="Unassembled WGS sequence"/>
</dbReference>
<evidence type="ECO:0000313" key="2">
    <source>
        <dbReference type="Proteomes" id="UP000437431"/>
    </source>
</evidence>
<dbReference type="EMBL" id="WDAY01000034">
    <property type="protein sequence ID" value="KAB6558795.1"/>
    <property type="molecule type" value="Genomic_DNA"/>
</dbReference>
<dbReference type="AlphaFoldDB" id="A0A7J5RGP9"/>
<accession>A0A7J5RGP9</accession>
<evidence type="ECO:0000313" key="1">
    <source>
        <dbReference type="EMBL" id="KAB6558795.1"/>
    </source>
</evidence>
<proteinExistence type="predicted"/>
<name>A0A7J5RGP9_PHOVU</name>
<comment type="caution">
    <text evidence="1">The sequence shown here is derived from an EMBL/GenBank/DDBJ whole genome shotgun (WGS) entry which is preliminary data.</text>
</comment>
<organism evidence="1 2">
    <name type="scientific">Phocaeicola vulgatus</name>
    <name type="common">Bacteroides vulgatus</name>
    <dbReference type="NCBI Taxonomy" id="821"/>
    <lineage>
        <taxon>Bacteria</taxon>
        <taxon>Pseudomonadati</taxon>
        <taxon>Bacteroidota</taxon>
        <taxon>Bacteroidia</taxon>
        <taxon>Bacteroidales</taxon>
        <taxon>Bacteroidaceae</taxon>
        <taxon>Phocaeicola</taxon>
    </lineage>
</organism>
<gene>
    <name evidence="1" type="ORF">GAY79_14575</name>
</gene>
<reference evidence="1 2" key="1">
    <citation type="journal article" date="2019" name="Nat. Med.">
        <title>A library of human gut bacterial isolates paired with longitudinal multiomics data enables mechanistic microbiome research.</title>
        <authorList>
            <person name="Poyet M."/>
            <person name="Groussin M."/>
            <person name="Gibbons S.M."/>
            <person name="Avila-Pacheco J."/>
            <person name="Jiang X."/>
            <person name="Kearney S.M."/>
            <person name="Perrotta A.R."/>
            <person name="Berdy B."/>
            <person name="Zhao S."/>
            <person name="Lieberman T.D."/>
            <person name="Swanson P.K."/>
            <person name="Smith M."/>
            <person name="Roesemann S."/>
            <person name="Alexander J.E."/>
            <person name="Rich S.A."/>
            <person name="Livny J."/>
            <person name="Vlamakis H."/>
            <person name="Clish C."/>
            <person name="Bullock K."/>
            <person name="Deik A."/>
            <person name="Scott J."/>
            <person name="Pierce K.A."/>
            <person name="Xavier R.J."/>
            <person name="Alm E.J."/>
        </authorList>
    </citation>
    <scope>NUCLEOTIDE SEQUENCE [LARGE SCALE GENOMIC DNA]</scope>
    <source>
        <strain evidence="1 2">BIOML-A111</strain>
    </source>
</reference>
<protein>
    <submittedName>
        <fullName evidence="1">Uncharacterized protein</fullName>
    </submittedName>
</protein>
<sequence length="112" mass="12741">MSKRRYIVAPLLLLALFLTYQVSITLFTHVHIVNGVMIVHSHPSSEKHHTHTTGQVISIAHLSTIQTLEPGGQTEMTVFRPVLYVLEYKTNTFRAKVLCAQCIHLRVPPFYC</sequence>